<comment type="caution">
    <text evidence="1">The sequence shown here is derived from an EMBL/GenBank/DDBJ whole genome shotgun (WGS) entry which is preliminary data.</text>
</comment>
<reference evidence="1" key="1">
    <citation type="submission" date="2022-05" db="EMBL/GenBank/DDBJ databases">
        <title>Chromosome-level genome of Chaenocephalus aceratus.</title>
        <authorList>
            <person name="Park H."/>
        </authorList>
    </citation>
    <scope>NUCLEOTIDE SEQUENCE</scope>
    <source>
        <strain evidence="1">KU_202001</strain>
    </source>
</reference>
<keyword evidence="2" id="KW-1185">Reference proteome</keyword>
<dbReference type="EMBL" id="CM043801">
    <property type="protein sequence ID" value="KAI4810010.1"/>
    <property type="molecule type" value="Genomic_DNA"/>
</dbReference>
<accession>A0ACB9WAG1</accession>
<evidence type="ECO:0000313" key="1">
    <source>
        <dbReference type="EMBL" id="KAI4810010.1"/>
    </source>
</evidence>
<sequence length="97" mass="10278">MSLTSLTDQPRPVRRCSLSVSGGRQGDRARRFSCPRLERSNSKGYIKLADLGGESFEASDIDTSLVAIEQDVAADTAAEGDAQGEDDLVTPSTSAES</sequence>
<name>A0ACB9WAG1_CHAAC</name>
<dbReference type="Proteomes" id="UP001057452">
    <property type="component" value="Chromosome 17"/>
</dbReference>
<proteinExistence type="predicted"/>
<gene>
    <name evidence="1" type="ORF">KUCAC02_018860</name>
</gene>
<organism evidence="1 2">
    <name type="scientific">Chaenocephalus aceratus</name>
    <name type="common">Blackfin icefish</name>
    <name type="synonym">Chaenichthys aceratus</name>
    <dbReference type="NCBI Taxonomy" id="36190"/>
    <lineage>
        <taxon>Eukaryota</taxon>
        <taxon>Metazoa</taxon>
        <taxon>Chordata</taxon>
        <taxon>Craniata</taxon>
        <taxon>Vertebrata</taxon>
        <taxon>Euteleostomi</taxon>
        <taxon>Actinopterygii</taxon>
        <taxon>Neopterygii</taxon>
        <taxon>Teleostei</taxon>
        <taxon>Neoteleostei</taxon>
        <taxon>Acanthomorphata</taxon>
        <taxon>Eupercaria</taxon>
        <taxon>Perciformes</taxon>
        <taxon>Notothenioidei</taxon>
        <taxon>Channichthyidae</taxon>
        <taxon>Chaenocephalus</taxon>
    </lineage>
</organism>
<protein>
    <submittedName>
        <fullName evidence="1">Uncharacterized protein</fullName>
    </submittedName>
</protein>
<evidence type="ECO:0000313" key="2">
    <source>
        <dbReference type="Proteomes" id="UP001057452"/>
    </source>
</evidence>